<dbReference type="EC" id="3.1.2.22" evidence="2"/>
<reference evidence="9 10" key="1">
    <citation type="journal article" name="Sci. Rep.">
        <title>Genome-scale phylogenetic analyses confirm Olpidium as the closest living zoosporic fungus to the non-flagellated, terrestrial fungi.</title>
        <authorList>
            <person name="Chang Y."/>
            <person name="Rochon D."/>
            <person name="Sekimoto S."/>
            <person name="Wang Y."/>
            <person name="Chovatia M."/>
            <person name="Sandor L."/>
            <person name="Salamov A."/>
            <person name="Grigoriev I.V."/>
            <person name="Stajich J.E."/>
            <person name="Spatafora J.W."/>
        </authorList>
    </citation>
    <scope>NUCLEOTIDE SEQUENCE [LARGE SCALE GENOMIC DNA]</scope>
    <source>
        <strain evidence="9">S191</strain>
    </source>
</reference>
<sequence length="106" mass="11390">MAARVLESCLVPAKSTHTATVIFLHGLGDSGQGWYDIFSLSHIDAKDDEKGLKQSVADACRLLTRTKHPCGLKTVTEFIRKEVDAGIPAGRIVVGGFSQGTWPLPV</sequence>
<accession>A0A8H7ZND1</accession>
<dbReference type="InterPro" id="IPR029058">
    <property type="entry name" value="AB_hydrolase_fold"/>
</dbReference>
<comment type="catalytic activity">
    <reaction evidence="7">
        <text>S-hexadecanoyl-L-cysteinyl-[protein] + H2O = L-cysteinyl-[protein] + hexadecanoate + H(+)</text>
        <dbReference type="Rhea" id="RHEA:19233"/>
        <dbReference type="Rhea" id="RHEA-COMP:10131"/>
        <dbReference type="Rhea" id="RHEA-COMP:11032"/>
        <dbReference type="ChEBI" id="CHEBI:7896"/>
        <dbReference type="ChEBI" id="CHEBI:15377"/>
        <dbReference type="ChEBI" id="CHEBI:15378"/>
        <dbReference type="ChEBI" id="CHEBI:29950"/>
        <dbReference type="ChEBI" id="CHEBI:74151"/>
        <dbReference type="EC" id="3.1.2.22"/>
    </reaction>
</comment>
<dbReference type="OrthoDB" id="2418081at2759"/>
<comment type="similarity">
    <text evidence="1">Belongs to the AB hydrolase superfamily. AB hydrolase 2 family.</text>
</comment>
<dbReference type="InterPro" id="IPR050565">
    <property type="entry name" value="LYPA1-2/EST-like"/>
</dbReference>
<evidence type="ECO:0000256" key="4">
    <source>
        <dbReference type="ARBA" id="ARBA00022801"/>
    </source>
</evidence>
<evidence type="ECO:0000256" key="5">
    <source>
        <dbReference type="ARBA" id="ARBA00029392"/>
    </source>
</evidence>
<evidence type="ECO:0000256" key="6">
    <source>
        <dbReference type="ARBA" id="ARBA00031195"/>
    </source>
</evidence>
<dbReference type="SUPFAM" id="SSF53474">
    <property type="entry name" value="alpha/beta-Hydrolases"/>
    <property type="match status" value="1"/>
</dbReference>
<evidence type="ECO:0000256" key="1">
    <source>
        <dbReference type="ARBA" id="ARBA00006499"/>
    </source>
</evidence>
<protein>
    <recommendedName>
        <fullName evidence="3">Acyl-protein thioesterase 1</fullName>
        <ecNumber evidence="2">3.1.2.22</ecNumber>
    </recommendedName>
    <alternativeName>
        <fullName evidence="6">Palmitoyl-protein hydrolase</fullName>
    </alternativeName>
</protein>
<evidence type="ECO:0000256" key="2">
    <source>
        <dbReference type="ARBA" id="ARBA00012423"/>
    </source>
</evidence>
<dbReference type="GO" id="GO:0052689">
    <property type="term" value="F:carboxylic ester hydrolase activity"/>
    <property type="evidence" value="ECO:0007669"/>
    <property type="project" value="TreeGrafter"/>
</dbReference>
<dbReference type="Pfam" id="PF02230">
    <property type="entry name" value="Abhydrolase_2"/>
    <property type="match status" value="2"/>
</dbReference>
<dbReference type="PANTHER" id="PTHR10655">
    <property type="entry name" value="LYSOPHOSPHOLIPASE-RELATED"/>
    <property type="match status" value="1"/>
</dbReference>
<evidence type="ECO:0000259" key="8">
    <source>
        <dbReference type="Pfam" id="PF02230"/>
    </source>
</evidence>
<dbReference type="EMBL" id="JAEFCI010011937">
    <property type="protein sequence ID" value="KAG5456312.1"/>
    <property type="molecule type" value="Genomic_DNA"/>
</dbReference>
<feature type="domain" description="Phospholipase/carboxylesterase/thioesterase" evidence="8">
    <location>
        <begin position="11"/>
        <end position="39"/>
    </location>
</feature>
<organism evidence="9 10">
    <name type="scientific">Olpidium bornovanus</name>
    <dbReference type="NCBI Taxonomy" id="278681"/>
    <lineage>
        <taxon>Eukaryota</taxon>
        <taxon>Fungi</taxon>
        <taxon>Fungi incertae sedis</taxon>
        <taxon>Olpidiomycota</taxon>
        <taxon>Olpidiomycotina</taxon>
        <taxon>Olpidiomycetes</taxon>
        <taxon>Olpidiales</taxon>
        <taxon>Olpidiaceae</taxon>
        <taxon>Olpidium</taxon>
    </lineage>
</organism>
<evidence type="ECO:0000256" key="3">
    <source>
        <dbReference type="ARBA" id="ARBA00014923"/>
    </source>
</evidence>
<dbReference type="PANTHER" id="PTHR10655:SF17">
    <property type="entry name" value="LYSOPHOSPHOLIPASE-LIKE PROTEIN 1"/>
    <property type="match status" value="1"/>
</dbReference>
<comment type="caution">
    <text evidence="9">The sequence shown here is derived from an EMBL/GenBank/DDBJ whole genome shotgun (WGS) entry which is preliminary data.</text>
</comment>
<dbReference type="AlphaFoldDB" id="A0A8H7ZND1"/>
<dbReference type="InterPro" id="IPR003140">
    <property type="entry name" value="PLipase/COase/thioEstase"/>
</dbReference>
<keyword evidence="4" id="KW-0378">Hydrolase</keyword>
<dbReference type="Gene3D" id="3.40.50.1820">
    <property type="entry name" value="alpha/beta hydrolase"/>
    <property type="match status" value="1"/>
</dbReference>
<dbReference type="GO" id="GO:0005737">
    <property type="term" value="C:cytoplasm"/>
    <property type="evidence" value="ECO:0007669"/>
    <property type="project" value="TreeGrafter"/>
</dbReference>
<dbReference type="Proteomes" id="UP000673691">
    <property type="component" value="Unassembled WGS sequence"/>
</dbReference>
<evidence type="ECO:0000313" key="9">
    <source>
        <dbReference type="EMBL" id="KAG5456312.1"/>
    </source>
</evidence>
<dbReference type="GO" id="GO:0008474">
    <property type="term" value="F:palmitoyl-(protein) hydrolase activity"/>
    <property type="evidence" value="ECO:0007669"/>
    <property type="project" value="UniProtKB-EC"/>
</dbReference>
<keyword evidence="10" id="KW-1185">Reference proteome</keyword>
<feature type="domain" description="Phospholipase/carboxylesterase/thioesterase" evidence="8">
    <location>
        <begin position="72"/>
        <end position="101"/>
    </location>
</feature>
<gene>
    <name evidence="9" type="ORF">BJ554DRAFT_3982</name>
</gene>
<evidence type="ECO:0000313" key="10">
    <source>
        <dbReference type="Proteomes" id="UP000673691"/>
    </source>
</evidence>
<evidence type="ECO:0000256" key="7">
    <source>
        <dbReference type="ARBA" id="ARBA00047337"/>
    </source>
</evidence>
<name>A0A8H7ZND1_9FUNG</name>
<proteinExistence type="inferred from homology"/>
<comment type="function">
    <text evidence="5">Hydrolyzes fatty acids from S-acylated cysteine residues in proteins with a strong preference for palmitoylated G-alpha proteins over other acyl substrates. Mediates the deacylation of G-alpha proteins such as GPA1 in vivo, but has weak or no activity toward palmitoylated Ras proteins. Has weak lysophospholipase activity in vitro; however such activity may not exist in vivo.</text>
</comment>